<keyword evidence="13 23" id="KW-0418">Kinase</keyword>
<keyword evidence="17" id="KW-0411">Iron-sulfur</keyword>
<dbReference type="PROSITE" id="PS50109">
    <property type="entry name" value="HIS_KIN"/>
    <property type="match status" value="1"/>
</dbReference>
<evidence type="ECO:0000256" key="10">
    <source>
        <dbReference type="ARBA" id="ARBA00022679"/>
    </source>
</evidence>
<sequence>MIKRLLYPWRLQWKLTCSYIFVSVLSWFLVAFLLLGLIWRGMEVSKASILFWLLQNNMQKVVSLVDREDRIDQAAFAQWLRLYTEQSSLLVSYEGSASIVDKQGKILFSVGSTPRPVGTTVFASLSRQNAEVLRALLSDQNRTGGRLNQEREEVVAMVPIVGRQHQALAAVVVQAQHLQAIPWLGFGIGLFILTPPFLIFALFAGIVGAISGYLTSRRLVQRFERLASTAEHWSRGNFSRRVHDSSADELGQLAEHMNQMAGELQNLLQTRQELATLQERGRIARDLHDSIKQQMFALYMQIKGVKSLLRKQCDSVFPHLEQAEVLILQVQKDLNSLIYELRPPELEDKTFFQALQEQVERWACQTGIRAAFQYEVMIRLAPSQEDALYRFVQEALSNIARHSQARAVTVLICEQHSKIYVMINDDGKGFEVATSHGKGLGLRSMQERLMPFDGTLEIRSQLGKGTEVIATLPYSRAS</sequence>
<dbReference type="RefSeq" id="WP_129888650.1">
    <property type="nucleotide sequence ID" value="NZ_CP035758.1"/>
</dbReference>
<comment type="subcellular location">
    <subcellularLocation>
        <location evidence="4">Cytoplasm</location>
    </subcellularLocation>
    <subcellularLocation>
        <location evidence="3">Membrane</location>
    </subcellularLocation>
</comment>
<dbReference type="Pfam" id="PF02518">
    <property type="entry name" value="HATPase_c"/>
    <property type="match status" value="1"/>
</dbReference>
<keyword evidence="14" id="KW-0067">ATP-binding</keyword>
<dbReference type="PROSITE" id="PS50885">
    <property type="entry name" value="HAMP"/>
    <property type="match status" value="1"/>
</dbReference>
<dbReference type="Pfam" id="PF07730">
    <property type="entry name" value="HisKA_3"/>
    <property type="match status" value="1"/>
</dbReference>
<dbReference type="EMBL" id="CP035758">
    <property type="protein sequence ID" value="QBD77595.1"/>
    <property type="molecule type" value="Genomic_DNA"/>
</dbReference>
<evidence type="ECO:0000256" key="9">
    <source>
        <dbReference type="ARBA" id="ARBA00022553"/>
    </source>
</evidence>
<dbReference type="InterPro" id="IPR005467">
    <property type="entry name" value="His_kinase_dom"/>
</dbReference>
<evidence type="ECO:0000256" key="20">
    <source>
        <dbReference type="SAM" id="Phobius"/>
    </source>
</evidence>
<keyword evidence="8" id="KW-0963">Cytoplasm</keyword>
<keyword evidence="20" id="KW-0812">Transmembrane</keyword>
<evidence type="ECO:0000256" key="1">
    <source>
        <dbReference type="ARBA" id="ARBA00000085"/>
    </source>
</evidence>
<protein>
    <recommendedName>
        <fullName evidence="6">Oxygen sensor histidine kinase NreB</fullName>
        <ecNumber evidence="5">2.7.13.3</ecNumber>
    </recommendedName>
    <alternativeName>
        <fullName evidence="19">Nitrogen regulation protein B</fullName>
    </alternativeName>
</protein>
<keyword evidence="10" id="KW-0808">Transferase</keyword>
<dbReference type="OrthoDB" id="9760839at2"/>
<evidence type="ECO:0000256" key="5">
    <source>
        <dbReference type="ARBA" id="ARBA00012438"/>
    </source>
</evidence>
<dbReference type="InterPro" id="IPR036890">
    <property type="entry name" value="HATPase_C_sf"/>
</dbReference>
<dbReference type="Gene3D" id="6.10.340.10">
    <property type="match status" value="1"/>
</dbReference>
<dbReference type="PANTHER" id="PTHR24421:SF10">
    <property type="entry name" value="NITRATE_NITRITE SENSOR PROTEIN NARQ"/>
    <property type="match status" value="1"/>
</dbReference>
<evidence type="ECO:0000256" key="6">
    <source>
        <dbReference type="ARBA" id="ARBA00017322"/>
    </source>
</evidence>
<comment type="catalytic activity">
    <reaction evidence="1">
        <text>ATP + protein L-histidine = ADP + protein N-phospho-L-histidine.</text>
        <dbReference type="EC" id="2.7.13.3"/>
    </reaction>
</comment>
<dbReference type="CDD" id="cd06225">
    <property type="entry name" value="HAMP"/>
    <property type="match status" value="1"/>
</dbReference>
<keyword evidence="7" id="KW-0004">4Fe-4S</keyword>
<feature type="domain" description="HAMP" evidence="22">
    <location>
        <begin position="217"/>
        <end position="269"/>
    </location>
</feature>
<evidence type="ECO:0000256" key="2">
    <source>
        <dbReference type="ARBA" id="ARBA00001966"/>
    </source>
</evidence>
<keyword evidence="9" id="KW-0597">Phosphoprotein</keyword>
<dbReference type="InterPro" id="IPR011712">
    <property type="entry name" value="Sig_transdc_His_kin_sub3_dim/P"/>
</dbReference>
<evidence type="ECO:0000256" key="17">
    <source>
        <dbReference type="ARBA" id="ARBA00023014"/>
    </source>
</evidence>
<evidence type="ECO:0000256" key="8">
    <source>
        <dbReference type="ARBA" id="ARBA00022490"/>
    </source>
</evidence>
<dbReference type="SUPFAM" id="SSF158472">
    <property type="entry name" value="HAMP domain-like"/>
    <property type="match status" value="1"/>
</dbReference>
<dbReference type="Pfam" id="PF00672">
    <property type="entry name" value="HAMP"/>
    <property type="match status" value="1"/>
</dbReference>
<dbReference type="PRINTS" id="PR00344">
    <property type="entry name" value="BCTRLSENSOR"/>
</dbReference>
<dbReference type="KEGG" id="kbs:EPA93_16990"/>
<keyword evidence="16" id="KW-0902">Two-component regulatory system</keyword>
<evidence type="ECO:0000256" key="4">
    <source>
        <dbReference type="ARBA" id="ARBA00004496"/>
    </source>
</evidence>
<feature type="transmembrane region" description="Helical" evidence="20">
    <location>
        <begin position="20"/>
        <end position="39"/>
    </location>
</feature>
<dbReference type="PANTHER" id="PTHR24421">
    <property type="entry name" value="NITRATE/NITRITE SENSOR PROTEIN NARX-RELATED"/>
    <property type="match status" value="1"/>
</dbReference>
<keyword evidence="20" id="KW-0472">Membrane</keyword>
<dbReference type="AlphaFoldDB" id="A0A4P6JQI8"/>
<dbReference type="Gene3D" id="1.20.5.1930">
    <property type="match status" value="1"/>
</dbReference>
<keyword evidence="11" id="KW-0479">Metal-binding</keyword>
<dbReference type="SMART" id="SM00304">
    <property type="entry name" value="HAMP"/>
    <property type="match status" value="1"/>
</dbReference>
<reference evidence="23 24" key="1">
    <citation type="submission" date="2019-01" db="EMBL/GenBank/DDBJ databases">
        <title>Ktedonosporobacter rubrisoli SCAWS-G2.</title>
        <authorList>
            <person name="Huang Y."/>
            <person name="Yan B."/>
        </authorList>
    </citation>
    <scope>NUCLEOTIDE SEQUENCE [LARGE SCALE GENOMIC DNA]</scope>
    <source>
        <strain evidence="23 24">SCAWS-G2</strain>
    </source>
</reference>
<evidence type="ECO:0000256" key="12">
    <source>
        <dbReference type="ARBA" id="ARBA00022741"/>
    </source>
</evidence>
<dbReference type="CDD" id="cd16917">
    <property type="entry name" value="HATPase_UhpB-NarQ-NarX-like"/>
    <property type="match status" value="1"/>
</dbReference>
<dbReference type="GO" id="GO:0005524">
    <property type="term" value="F:ATP binding"/>
    <property type="evidence" value="ECO:0007669"/>
    <property type="project" value="UniProtKB-KW"/>
</dbReference>
<evidence type="ECO:0000256" key="15">
    <source>
        <dbReference type="ARBA" id="ARBA00023004"/>
    </source>
</evidence>
<accession>A0A4P6JQI8</accession>
<dbReference type="SUPFAM" id="SSF55874">
    <property type="entry name" value="ATPase domain of HSP90 chaperone/DNA topoisomerase II/histidine kinase"/>
    <property type="match status" value="1"/>
</dbReference>
<keyword evidence="20" id="KW-1133">Transmembrane helix</keyword>
<dbReference type="GO" id="GO:0046872">
    <property type="term" value="F:metal ion binding"/>
    <property type="evidence" value="ECO:0007669"/>
    <property type="project" value="UniProtKB-KW"/>
</dbReference>
<name>A0A4P6JQI8_KTERU</name>
<comment type="cofactor">
    <cofactor evidence="2">
        <name>[4Fe-4S] cluster</name>
        <dbReference type="ChEBI" id="CHEBI:49883"/>
    </cofactor>
</comment>
<dbReference type="GO" id="GO:0046983">
    <property type="term" value="F:protein dimerization activity"/>
    <property type="evidence" value="ECO:0007669"/>
    <property type="project" value="InterPro"/>
</dbReference>
<evidence type="ECO:0000259" key="21">
    <source>
        <dbReference type="PROSITE" id="PS50109"/>
    </source>
</evidence>
<keyword evidence="24" id="KW-1185">Reference proteome</keyword>
<keyword evidence="12" id="KW-0547">Nucleotide-binding</keyword>
<evidence type="ECO:0000256" key="18">
    <source>
        <dbReference type="ARBA" id="ARBA00024827"/>
    </source>
</evidence>
<feature type="domain" description="Histidine kinase" evidence="21">
    <location>
        <begin position="290"/>
        <end position="476"/>
    </location>
</feature>
<evidence type="ECO:0000256" key="11">
    <source>
        <dbReference type="ARBA" id="ARBA00022723"/>
    </source>
</evidence>
<evidence type="ECO:0000313" key="23">
    <source>
        <dbReference type="EMBL" id="QBD77595.1"/>
    </source>
</evidence>
<gene>
    <name evidence="23" type="ORF">EPA93_16990</name>
</gene>
<dbReference type="GO" id="GO:0000155">
    <property type="term" value="F:phosphorelay sensor kinase activity"/>
    <property type="evidence" value="ECO:0007669"/>
    <property type="project" value="InterPro"/>
</dbReference>
<dbReference type="InterPro" id="IPR003660">
    <property type="entry name" value="HAMP_dom"/>
</dbReference>
<dbReference type="InterPro" id="IPR004358">
    <property type="entry name" value="Sig_transdc_His_kin-like_C"/>
</dbReference>
<evidence type="ECO:0000259" key="22">
    <source>
        <dbReference type="PROSITE" id="PS50885"/>
    </source>
</evidence>
<evidence type="ECO:0000256" key="7">
    <source>
        <dbReference type="ARBA" id="ARBA00022485"/>
    </source>
</evidence>
<evidence type="ECO:0000256" key="3">
    <source>
        <dbReference type="ARBA" id="ARBA00004370"/>
    </source>
</evidence>
<dbReference type="EC" id="2.7.13.3" evidence="5"/>
<evidence type="ECO:0000256" key="13">
    <source>
        <dbReference type="ARBA" id="ARBA00022777"/>
    </source>
</evidence>
<evidence type="ECO:0000256" key="14">
    <source>
        <dbReference type="ARBA" id="ARBA00022840"/>
    </source>
</evidence>
<keyword evidence="15" id="KW-0408">Iron</keyword>
<dbReference type="SMART" id="SM00387">
    <property type="entry name" value="HATPase_c"/>
    <property type="match status" value="1"/>
</dbReference>
<dbReference type="InterPro" id="IPR050482">
    <property type="entry name" value="Sensor_HK_TwoCompSys"/>
</dbReference>
<dbReference type="InterPro" id="IPR003594">
    <property type="entry name" value="HATPase_dom"/>
</dbReference>
<comment type="function">
    <text evidence="18">Member of the two-component regulatory system NreB/NreC involved in the control of dissimilatory nitrate/nitrite reduction in response to oxygen. NreB functions as a direct oxygen sensor histidine kinase which is autophosphorylated, in the absence of oxygen, probably at the conserved histidine residue, and transfers its phosphate group probably to a conserved aspartate residue of NreC. NreB/NreC activates the expression of the nitrate (narGHJI) and nitrite (nir) reductase operons, as well as the putative nitrate transporter gene narT.</text>
</comment>
<proteinExistence type="predicted"/>
<dbReference type="GO" id="GO:0051539">
    <property type="term" value="F:4 iron, 4 sulfur cluster binding"/>
    <property type="evidence" value="ECO:0007669"/>
    <property type="project" value="UniProtKB-KW"/>
</dbReference>
<evidence type="ECO:0000313" key="24">
    <source>
        <dbReference type="Proteomes" id="UP000290365"/>
    </source>
</evidence>
<dbReference type="Proteomes" id="UP000290365">
    <property type="component" value="Chromosome"/>
</dbReference>
<feature type="transmembrane region" description="Helical" evidence="20">
    <location>
        <begin position="197"/>
        <end position="215"/>
    </location>
</feature>
<dbReference type="GO" id="GO:0005737">
    <property type="term" value="C:cytoplasm"/>
    <property type="evidence" value="ECO:0007669"/>
    <property type="project" value="UniProtKB-SubCell"/>
</dbReference>
<dbReference type="GO" id="GO:0016020">
    <property type="term" value="C:membrane"/>
    <property type="evidence" value="ECO:0007669"/>
    <property type="project" value="UniProtKB-SubCell"/>
</dbReference>
<dbReference type="Gene3D" id="3.30.565.10">
    <property type="entry name" value="Histidine kinase-like ATPase, C-terminal domain"/>
    <property type="match status" value="1"/>
</dbReference>
<evidence type="ECO:0000256" key="19">
    <source>
        <dbReference type="ARBA" id="ARBA00030800"/>
    </source>
</evidence>
<evidence type="ECO:0000256" key="16">
    <source>
        <dbReference type="ARBA" id="ARBA00023012"/>
    </source>
</evidence>
<organism evidence="23 24">
    <name type="scientific">Ktedonosporobacter rubrisoli</name>
    <dbReference type="NCBI Taxonomy" id="2509675"/>
    <lineage>
        <taxon>Bacteria</taxon>
        <taxon>Bacillati</taxon>
        <taxon>Chloroflexota</taxon>
        <taxon>Ktedonobacteria</taxon>
        <taxon>Ktedonobacterales</taxon>
        <taxon>Ktedonosporobacteraceae</taxon>
        <taxon>Ktedonosporobacter</taxon>
    </lineage>
</organism>